<gene>
    <name evidence="1" type="ORF">CLIB1444_05S04126</name>
</gene>
<accession>A0ACA9Y897</accession>
<protein>
    <submittedName>
        <fullName evidence="1">Uncharacterized protein</fullName>
    </submittedName>
</protein>
<sequence>MLPRYYNKKLRFYLPILIIIICLLYSVQNILLTKVNQLELDKNSINLHKFSSFNPKFTTSEIIKIINNHENDGQDQETSIIGDENGIWFHWDDYLDTYPGNSILQDVKVDDSPCNCSAEMISYGSVNGYWMESYNKKVLRGMTNVFCIKDIPSKVYLTTDYNMVEIPVKGKKRFGSLLNNDNLLNFENINKESLKLKTLPLKKLSNYKKIDVNDFYFNPDYEIMQLKNQELDEKQKKYLEFLKYANNIVDNSDRYFKYPWIITDVVQGNSHHLAYPFFKRFISIRERQSIIQHLVKSWFEFTEAIDVPSWINYGSLLGWAYNGVNMPWDTDVDVQLPIKSLDYLAQNYNNTLIIENPKFGNGKFFLDISPTYIKQGNGRNFIDGRFIDINSGLYIDLSALSHTNFKPPKDLDEEFEDDILVHCKHFNWHSLAEILPIRHTFFEGSPVYIPNNISSLLSRKYGKESFTTKLHFQNYNYQTDIDLWVADEICDKSPEIDRFTDSSEKELTKEGSCDSPILRDEYRINFESIKRHKLLDSDIDHPIFQDLEDLKLSRKDAWDYFNDINRGVGNGDWFHEY</sequence>
<proteinExistence type="predicted"/>
<comment type="caution">
    <text evidence="1">The sequence shown here is derived from an EMBL/GenBank/DDBJ whole genome shotgun (WGS) entry which is preliminary data.</text>
</comment>
<keyword evidence="2" id="KW-1185">Reference proteome</keyword>
<evidence type="ECO:0000313" key="2">
    <source>
        <dbReference type="Proteomes" id="UP001152531"/>
    </source>
</evidence>
<evidence type="ECO:0000313" key="1">
    <source>
        <dbReference type="EMBL" id="CAH6721125.1"/>
    </source>
</evidence>
<name>A0ACA9Y897_9ASCO</name>
<organism evidence="1 2">
    <name type="scientific">[Candida] jaroonii</name>
    <dbReference type="NCBI Taxonomy" id="467808"/>
    <lineage>
        <taxon>Eukaryota</taxon>
        <taxon>Fungi</taxon>
        <taxon>Dikarya</taxon>
        <taxon>Ascomycota</taxon>
        <taxon>Saccharomycotina</taxon>
        <taxon>Pichiomycetes</taxon>
        <taxon>Debaryomycetaceae</taxon>
        <taxon>Yamadazyma</taxon>
    </lineage>
</organism>
<dbReference type="EMBL" id="CALSDN010000005">
    <property type="protein sequence ID" value="CAH6721125.1"/>
    <property type="molecule type" value="Genomic_DNA"/>
</dbReference>
<reference evidence="1" key="1">
    <citation type="submission" date="2022-06" db="EMBL/GenBank/DDBJ databases">
        <authorList>
            <person name="Legras J.-L."/>
            <person name="Devillers H."/>
            <person name="Grondin C."/>
        </authorList>
    </citation>
    <scope>NUCLEOTIDE SEQUENCE</scope>
    <source>
        <strain evidence="1">CLIB 1444</strain>
    </source>
</reference>
<dbReference type="Proteomes" id="UP001152531">
    <property type="component" value="Unassembled WGS sequence"/>
</dbReference>